<dbReference type="NCBIfam" id="NF033577">
    <property type="entry name" value="transpos_IS481"/>
    <property type="match status" value="1"/>
</dbReference>
<dbReference type="Gene3D" id="3.30.420.10">
    <property type="entry name" value="Ribonuclease H-like superfamily/Ribonuclease H"/>
    <property type="match status" value="1"/>
</dbReference>
<dbReference type="GO" id="GO:0003676">
    <property type="term" value="F:nucleic acid binding"/>
    <property type="evidence" value="ECO:0007669"/>
    <property type="project" value="InterPro"/>
</dbReference>
<evidence type="ECO:0000313" key="3">
    <source>
        <dbReference type="Proteomes" id="UP000032233"/>
    </source>
</evidence>
<evidence type="ECO:0000259" key="1">
    <source>
        <dbReference type="PROSITE" id="PS50994"/>
    </source>
</evidence>
<dbReference type="Pfam" id="PF13683">
    <property type="entry name" value="rve_3"/>
    <property type="match status" value="1"/>
</dbReference>
<dbReference type="Proteomes" id="UP000032233">
    <property type="component" value="Unassembled WGS sequence"/>
</dbReference>
<dbReference type="PATRIC" id="fig|1429043.3.peg.4939"/>
<dbReference type="PROSITE" id="PS50994">
    <property type="entry name" value="INTEGRASE"/>
    <property type="match status" value="1"/>
</dbReference>
<dbReference type="PANTHER" id="PTHR35004:SF7">
    <property type="entry name" value="INTEGRASE PROTEIN"/>
    <property type="match status" value="1"/>
</dbReference>
<feature type="domain" description="Integrase catalytic" evidence="1">
    <location>
        <begin position="42"/>
        <end position="218"/>
    </location>
</feature>
<dbReference type="InterPro" id="IPR012337">
    <property type="entry name" value="RNaseH-like_sf"/>
</dbReference>
<dbReference type="EMBL" id="AZAC01000049">
    <property type="protein sequence ID" value="KIX11629.1"/>
    <property type="molecule type" value="Genomic_DNA"/>
</dbReference>
<sequence>MTSPAIAFALCLPLSSVGLELRRLGLNRLSRLEPKPPVMRYEHEKPGDMIHLDIKKLGRIDGVGHRITGDRSRRQRGAGWEYLHVCVDDNSRLAYSELLPDEKAASATCFLIRAVGWFERHGVTVDRVLTDNGGCYRSRLFLTACRYLGVRPKKTRPYTPRTNGKAERFIQTSIKEWAYSQAYESSAERQKHLNPWLNFYNNQRPHTALKRKPPVSRL</sequence>
<dbReference type="SUPFAM" id="SSF53098">
    <property type="entry name" value="Ribonuclease H-like"/>
    <property type="match status" value="1"/>
</dbReference>
<dbReference type="InParanoid" id="A0A0D2J067"/>
<keyword evidence="3" id="KW-1185">Reference proteome</keyword>
<protein>
    <recommendedName>
        <fullName evidence="1">Integrase catalytic domain-containing protein</fullName>
    </recommendedName>
</protein>
<dbReference type="GO" id="GO:0015074">
    <property type="term" value="P:DNA integration"/>
    <property type="evidence" value="ECO:0007669"/>
    <property type="project" value="InterPro"/>
</dbReference>
<comment type="caution">
    <text evidence="2">The sequence shown here is derived from an EMBL/GenBank/DDBJ whole genome shotgun (WGS) entry which is preliminary data.</text>
</comment>
<organism evidence="2 3">
    <name type="scientific">Dethiosulfatarculus sandiegensis</name>
    <dbReference type="NCBI Taxonomy" id="1429043"/>
    <lineage>
        <taxon>Bacteria</taxon>
        <taxon>Pseudomonadati</taxon>
        <taxon>Thermodesulfobacteriota</taxon>
        <taxon>Desulfarculia</taxon>
        <taxon>Desulfarculales</taxon>
        <taxon>Desulfarculaceae</taxon>
        <taxon>Dethiosulfatarculus</taxon>
    </lineage>
</organism>
<name>A0A0D2J067_9BACT</name>
<dbReference type="AlphaFoldDB" id="A0A0D2J067"/>
<dbReference type="InterPro" id="IPR047656">
    <property type="entry name" value="IS481-like_transpos"/>
</dbReference>
<evidence type="ECO:0000313" key="2">
    <source>
        <dbReference type="EMBL" id="KIX11629.1"/>
    </source>
</evidence>
<reference evidence="2 3" key="1">
    <citation type="submission" date="2013-11" db="EMBL/GenBank/DDBJ databases">
        <title>Metagenomic analysis of a methanogenic consortium involved in long chain n-alkane degradation.</title>
        <authorList>
            <person name="Davidova I.A."/>
            <person name="Callaghan A.V."/>
            <person name="Wawrik B."/>
            <person name="Pruitt S."/>
            <person name="Marks C."/>
            <person name="Duncan K.E."/>
            <person name="Suflita J.M."/>
        </authorList>
    </citation>
    <scope>NUCLEOTIDE SEQUENCE [LARGE SCALE GENOMIC DNA]</scope>
    <source>
        <strain evidence="2 3">SPR</strain>
    </source>
</reference>
<dbReference type="InterPro" id="IPR001584">
    <property type="entry name" value="Integrase_cat-core"/>
</dbReference>
<accession>A0A0D2J067</accession>
<dbReference type="STRING" id="1429043.X474_23350"/>
<gene>
    <name evidence="2" type="ORF">X474_23350</name>
</gene>
<dbReference type="InterPro" id="IPR036397">
    <property type="entry name" value="RNaseH_sf"/>
</dbReference>
<proteinExistence type="predicted"/>
<dbReference type="PANTHER" id="PTHR35004">
    <property type="entry name" value="TRANSPOSASE RV3428C-RELATED"/>
    <property type="match status" value="1"/>
</dbReference>